<dbReference type="SUPFAM" id="SSF48452">
    <property type="entry name" value="TPR-like"/>
    <property type="match status" value="1"/>
</dbReference>
<accession>A0A644W9X4</accession>
<proteinExistence type="predicted"/>
<organism evidence="1">
    <name type="scientific">bioreactor metagenome</name>
    <dbReference type="NCBI Taxonomy" id="1076179"/>
    <lineage>
        <taxon>unclassified sequences</taxon>
        <taxon>metagenomes</taxon>
        <taxon>ecological metagenomes</taxon>
    </lineage>
</organism>
<dbReference type="EMBL" id="VSSQ01000722">
    <property type="protein sequence ID" value="MPM00318.1"/>
    <property type="molecule type" value="Genomic_DNA"/>
</dbReference>
<dbReference type="InterPro" id="IPR011990">
    <property type="entry name" value="TPR-like_helical_dom_sf"/>
</dbReference>
<gene>
    <name evidence="1" type="ORF">SDC9_46542</name>
</gene>
<protein>
    <recommendedName>
        <fullName evidence="2">Tetratricopeptide repeat protein</fullName>
    </recommendedName>
</protein>
<evidence type="ECO:0000313" key="1">
    <source>
        <dbReference type="EMBL" id="MPM00318.1"/>
    </source>
</evidence>
<dbReference type="Gene3D" id="1.25.40.10">
    <property type="entry name" value="Tetratricopeptide repeat domain"/>
    <property type="match status" value="1"/>
</dbReference>
<name>A0A644W9X4_9ZZZZ</name>
<sequence>MERKKYSLTVLMLLLLYPAVAEPTFSSRIYDAYISGNMTEWKKILQETEQQKNQSNAFLLEQINYQYGYIGWCLGTNKKNEAKVWMEKMEKNMEILEKRNYQPSMIAAYRGSMIGFRIGLNKMQAPFIGNKSITYAKTAMESDPKNPLGFFLYGNILFYTPEFFGGAKDEAMNHYLQALKNMERNTSWTTKNWNYLNLLTVIATAYYEYNQQDKALIYLQKALKAEPEFQWVKKELYPKFSKK</sequence>
<dbReference type="PROSITE" id="PS50005">
    <property type="entry name" value="TPR"/>
    <property type="match status" value="1"/>
</dbReference>
<comment type="caution">
    <text evidence="1">The sequence shown here is derived from an EMBL/GenBank/DDBJ whole genome shotgun (WGS) entry which is preliminary data.</text>
</comment>
<reference evidence="1" key="1">
    <citation type="submission" date="2019-08" db="EMBL/GenBank/DDBJ databases">
        <authorList>
            <person name="Kucharzyk K."/>
            <person name="Murdoch R.W."/>
            <person name="Higgins S."/>
            <person name="Loffler F."/>
        </authorList>
    </citation>
    <scope>NUCLEOTIDE SEQUENCE</scope>
</reference>
<evidence type="ECO:0008006" key="2">
    <source>
        <dbReference type="Google" id="ProtNLM"/>
    </source>
</evidence>
<dbReference type="AlphaFoldDB" id="A0A644W9X4"/>
<dbReference type="InterPro" id="IPR019734">
    <property type="entry name" value="TPR_rpt"/>
</dbReference>